<dbReference type="Pfam" id="PF08327">
    <property type="entry name" value="AHSA1"/>
    <property type="match status" value="1"/>
</dbReference>
<accession>A0A517P5X0</accession>
<feature type="domain" description="Activator of Hsp90 ATPase homologue 1/2-like C-terminal" evidence="2">
    <location>
        <begin position="25"/>
        <end position="146"/>
    </location>
</feature>
<sequence>MSAPEPSSAPTVTAPTVTVQTVVAAPVQRVWDAWTDPAAIQQWNAASDDWHCPSATNDVRVGGGFSSRMEARDGSMGFDFAGIYTEVVPHERIVYQIEDGRTVQIQFETVDGGTRVTETFVADSTHPVEMQRDGWQCILDRFRSYTESRATN</sequence>
<organism evidence="3 4">
    <name type="scientific">Alienimonas californiensis</name>
    <dbReference type="NCBI Taxonomy" id="2527989"/>
    <lineage>
        <taxon>Bacteria</taxon>
        <taxon>Pseudomonadati</taxon>
        <taxon>Planctomycetota</taxon>
        <taxon>Planctomycetia</taxon>
        <taxon>Planctomycetales</taxon>
        <taxon>Planctomycetaceae</taxon>
        <taxon>Alienimonas</taxon>
    </lineage>
</organism>
<dbReference type="SUPFAM" id="SSF55961">
    <property type="entry name" value="Bet v1-like"/>
    <property type="match status" value="1"/>
</dbReference>
<gene>
    <name evidence="3" type="ORF">CA12_08530</name>
</gene>
<dbReference type="InterPro" id="IPR013538">
    <property type="entry name" value="ASHA1/2-like_C"/>
</dbReference>
<dbReference type="OrthoDB" id="9805228at2"/>
<dbReference type="EMBL" id="CP036265">
    <property type="protein sequence ID" value="QDT14774.1"/>
    <property type="molecule type" value="Genomic_DNA"/>
</dbReference>
<keyword evidence="4" id="KW-1185">Reference proteome</keyword>
<reference evidence="3 4" key="1">
    <citation type="submission" date="2019-02" db="EMBL/GenBank/DDBJ databases">
        <title>Deep-cultivation of Planctomycetes and their phenomic and genomic characterization uncovers novel biology.</title>
        <authorList>
            <person name="Wiegand S."/>
            <person name="Jogler M."/>
            <person name="Boedeker C."/>
            <person name="Pinto D."/>
            <person name="Vollmers J."/>
            <person name="Rivas-Marin E."/>
            <person name="Kohn T."/>
            <person name="Peeters S.H."/>
            <person name="Heuer A."/>
            <person name="Rast P."/>
            <person name="Oberbeckmann S."/>
            <person name="Bunk B."/>
            <person name="Jeske O."/>
            <person name="Meyerdierks A."/>
            <person name="Storesund J.E."/>
            <person name="Kallscheuer N."/>
            <person name="Luecker S."/>
            <person name="Lage O.M."/>
            <person name="Pohl T."/>
            <person name="Merkel B.J."/>
            <person name="Hornburger P."/>
            <person name="Mueller R.-W."/>
            <person name="Bruemmer F."/>
            <person name="Labrenz M."/>
            <person name="Spormann A.M."/>
            <person name="Op den Camp H."/>
            <person name="Overmann J."/>
            <person name="Amann R."/>
            <person name="Jetten M.S.M."/>
            <person name="Mascher T."/>
            <person name="Medema M.H."/>
            <person name="Devos D.P."/>
            <person name="Kaster A.-K."/>
            <person name="Ovreas L."/>
            <person name="Rohde M."/>
            <person name="Galperin M.Y."/>
            <person name="Jogler C."/>
        </authorList>
    </citation>
    <scope>NUCLEOTIDE SEQUENCE [LARGE SCALE GENOMIC DNA]</scope>
    <source>
        <strain evidence="3 4">CA12</strain>
    </source>
</reference>
<dbReference type="Gene3D" id="3.30.530.20">
    <property type="match status" value="1"/>
</dbReference>
<evidence type="ECO:0000259" key="2">
    <source>
        <dbReference type="Pfam" id="PF08327"/>
    </source>
</evidence>
<protein>
    <recommendedName>
        <fullName evidence="2">Activator of Hsp90 ATPase homologue 1/2-like C-terminal domain-containing protein</fullName>
    </recommendedName>
</protein>
<evidence type="ECO:0000313" key="4">
    <source>
        <dbReference type="Proteomes" id="UP000318741"/>
    </source>
</evidence>
<evidence type="ECO:0000313" key="3">
    <source>
        <dbReference type="EMBL" id="QDT14774.1"/>
    </source>
</evidence>
<name>A0A517P5X0_9PLAN</name>
<dbReference type="InterPro" id="IPR023393">
    <property type="entry name" value="START-like_dom_sf"/>
</dbReference>
<dbReference type="Proteomes" id="UP000318741">
    <property type="component" value="Chromosome"/>
</dbReference>
<dbReference type="RefSeq" id="WP_145357632.1">
    <property type="nucleotide sequence ID" value="NZ_CP036265.1"/>
</dbReference>
<proteinExistence type="inferred from homology"/>
<dbReference type="AlphaFoldDB" id="A0A517P5X0"/>
<evidence type="ECO:0000256" key="1">
    <source>
        <dbReference type="ARBA" id="ARBA00006817"/>
    </source>
</evidence>
<comment type="similarity">
    <text evidence="1">Belongs to the AHA1 family.</text>
</comment>
<dbReference type="CDD" id="cd08897">
    <property type="entry name" value="SRPBCC_CalC_Aha1-like_4"/>
    <property type="match status" value="1"/>
</dbReference>
<dbReference type="KEGG" id="acaf:CA12_08530"/>